<proteinExistence type="predicted"/>
<sequence>METMDLMPLVGQLEDDIDDLEDILEPLLKQSVSSTTQNMTVMDKAKFHVLITYTIESLLFSYLRLQGVNAREHPVFKELTRVKQYFAKIKNSEAVPEKPTMTIDKQAVTRFIKHDLAGNNRIDLERAEREAKERAMAQLRAAQLAKKRAAVTASLAPPPSAAPPVPEDSRGAEEQDDESNQDGDDATMEDNANEGFEKTIQADEFIKLNEGIGGDGKKRSKKQRRDAADGRRQRSFRAEKRRMKKLKKRAADDQKNKTR</sequence>
<gene>
    <name evidence="1" type="ORF">LOY88_002547</name>
</gene>
<organism evidence="1">
    <name type="scientific">Ophidiomyces ophidiicola</name>
    <dbReference type="NCBI Taxonomy" id="1387563"/>
    <lineage>
        <taxon>Eukaryota</taxon>
        <taxon>Fungi</taxon>
        <taxon>Dikarya</taxon>
        <taxon>Ascomycota</taxon>
        <taxon>Pezizomycotina</taxon>
        <taxon>Eurotiomycetes</taxon>
        <taxon>Eurotiomycetidae</taxon>
        <taxon>Onygenales</taxon>
        <taxon>Onygenaceae</taxon>
        <taxon>Ophidiomyces</taxon>
    </lineage>
</organism>
<evidence type="ECO:0000313" key="1">
    <source>
        <dbReference type="EMBL" id="KAI2388564.1"/>
    </source>
</evidence>
<accession>A0ACB8V100</accession>
<protein>
    <submittedName>
        <fullName evidence="1">Uncharacterized protein</fullName>
    </submittedName>
</protein>
<comment type="caution">
    <text evidence="1">The sequence shown here is derived from an EMBL/GenBank/DDBJ whole genome shotgun (WGS) entry which is preliminary data.</text>
</comment>
<reference evidence="1" key="1">
    <citation type="journal article" date="2022" name="bioRxiv">
        <title>Population genetic analysis of Ophidiomyces ophidiicola, the causative agent of snake fungal disease, indicates recent introductions to the USA.</title>
        <authorList>
            <person name="Ladner J.T."/>
            <person name="Palmer J.M."/>
            <person name="Ettinger C.L."/>
            <person name="Stajich J.E."/>
            <person name="Farrell T.M."/>
            <person name="Glorioso B.M."/>
            <person name="Lawson B."/>
            <person name="Price S.J."/>
            <person name="Stengle A.G."/>
            <person name="Grear D.A."/>
            <person name="Lorch J.M."/>
        </authorList>
    </citation>
    <scope>NUCLEOTIDE SEQUENCE</scope>
    <source>
        <strain evidence="1">NWHC 24266-5</strain>
    </source>
</reference>
<dbReference type="EMBL" id="JALBCA010000030">
    <property type="protein sequence ID" value="KAI2388564.1"/>
    <property type="molecule type" value="Genomic_DNA"/>
</dbReference>
<name>A0ACB8V100_9EURO</name>